<dbReference type="PANTHER" id="PTHR10133:SF27">
    <property type="entry name" value="DNA POLYMERASE NU"/>
    <property type="match status" value="1"/>
</dbReference>
<dbReference type="NCBIfam" id="TIGR00593">
    <property type="entry name" value="pola"/>
    <property type="match status" value="1"/>
</dbReference>
<dbReference type="InterPro" id="IPR020045">
    <property type="entry name" value="DNA_polI_H3TH"/>
</dbReference>
<keyword evidence="2 12" id="KW-0808">Transferase</keyword>
<evidence type="ECO:0000259" key="14">
    <source>
        <dbReference type="SMART" id="SM00482"/>
    </source>
</evidence>
<dbReference type="EC" id="2.7.7.7" evidence="11 12"/>
<dbReference type="InterPro" id="IPR020046">
    <property type="entry name" value="5-3_exonucl_a-hlix_arch_N"/>
</dbReference>
<feature type="domain" description="DNA-directed DNA polymerase family A palm" evidence="14">
    <location>
        <begin position="651"/>
        <end position="858"/>
    </location>
</feature>
<evidence type="ECO:0000256" key="11">
    <source>
        <dbReference type="NCBIfam" id="TIGR00593"/>
    </source>
</evidence>
<dbReference type="CDD" id="cd08637">
    <property type="entry name" value="DNA_pol_A_pol_I_C"/>
    <property type="match status" value="1"/>
</dbReference>
<feature type="domain" description="5'-3' exonuclease" evidence="13">
    <location>
        <begin position="2"/>
        <end position="270"/>
    </location>
</feature>
<dbReference type="SMART" id="SM00482">
    <property type="entry name" value="POLAc"/>
    <property type="match status" value="1"/>
</dbReference>
<protein>
    <recommendedName>
        <fullName evidence="11 12">DNA polymerase I</fullName>
        <ecNumber evidence="11 12">2.7.7.7</ecNumber>
    </recommendedName>
</protein>
<dbReference type="AlphaFoldDB" id="A0A2S0NL42"/>
<dbReference type="Gene3D" id="3.40.50.1010">
    <property type="entry name" value="5'-nuclease"/>
    <property type="match status" value="1"/>
</dbReference>
<dbReference type="SMART" id="SM00475">
    <property type="entry name" value="53EXOc"/>
    <property type="match status" value="1"/>
</dbReference>
<evidence type="ECO:0000256" key="4">
    <source>
        <dbReference type="ARBA" id="ARBA00022705"/>
    </source>
</evidence>
<keyword evidence="12" id="KW-0269">Exonuclease</keyword>
<dbReference type="SUPFAM" id="SSF47807">
    <property type="entry name" value="5' to 3' exonuclease, C-terminal subdomain"/>
    <property type="match status" value="1"/>
</dbReference>
<dbReference type="SMART" id="SM00279">
    <property type="entry name" value="HhH2"/>
    <property type="match status" value="1"/>
</dbReference>
<dbReference type="Gene3D" id="3.30.70.370">
    <property type="match status" value="1"/>
</dbReference>
<evidence type="ECO:0000256" key="7">
    <source>
        <dbReference type="ARBA" id="ARBA00023125"/>
    </source>
</evidence>
<dbReference type="GO" id="GO:0003677">
    <property type="term" value="F:DNA binding"/>
    <property type="evidence" value="ECO:0007669"/>
    <property type="project" value="UniProtKB-UniRule"/>
</dbReference>
<dbReference type="InterPro" id="IPR019760">
    <property type="entry name" value="DNA-dir_DNA_pol_A_CS"/>
</dbReference>
<comment type="function">
    <text evidence="12">In addition to polymerase activity, this DNA polymerase exhibits 5'-3' exonuclease activity.</text>
</comment>
<dbReference type="CDD" id="cd09898">
    <property type="entry name" value="H3TH_53EXO"/>
    <property type="match status" value="1"/>
</dbReference>
<keyword evidence="12" id="KW-0540">Nuclease</keyword>
<dbReference type="CDD" id="cd06140">
    <property type="entry name" value="DNA_polA_I_Bacillus_like_exo"/>
    <property type="match status" value="1"/>
</dbReference>
<dbReference type="SUPFAM" id="SSF56672">
    <property type="entry name" value="DNA/RNA polymerases"/>
    <property type="match status" value="1"/>
</dbReference>
<keyword evidence="4 12" id="KW-0235">DNA replication</keyword>
<evidence type="ECO:0000256" key="8">
    <source>
        <dbReference type="ARBA" id="ARBA00023204"/>
    </source>
</evidence>
<keyword evidence="12" id="KW-0378">Hydrolase</keyword>
<dbReference type="InterPro" id="IPR012337">
    <property type="entry name" value="RNaseH-like_sf"/>
</dbReference>
<dbReference type="Pfam" id="PF00476">
    <property type="entry name" value="DNA_pol_A"/>
    <property type="match status" value="1"/>
</dbReference>
<evidence type="ECO:0000259" key="13">
    <source>
        <dbReference type="SMART" id="SM00475"/>
    </source>
</evidence>
<dbReference type="InterPro" id="IPR002421">
    <property type="entry name" value="5-3_exonuclease"/>
</dbReference>
<dbReference type="GO" id="GO:0006261">
    <property type="term" value="P:DNA-templated DNA replication"/>
    <property type="evidence" value="ECO:0007669"/>
    <property type="project" value="UniProtKB-UniRule"/>
</dbReference>
<sequence>MAKQILLIDGNSLFYRAHHANSYKSGATYLSTSNGVPTAAVYSFANMLWNILKNNDFYDVKVAFDKGKKTFRHDHLDNYKAGRSATPEELIPQFQLVRDLLTAMNIQWFELDNFEADDILGALTKKIELDHEDYEVRVLTSDKDMYQIISEKTKLLKPKSGTSELLIYGIDELKNDWNIAPSQVPDLKGLMGDNSDNLKGVKGIGEKIAIKLISEFGSIEEIYANIESIKGSVKDNLIADKDSAFLTRMVATIVSDFEIPDFKIENLNLNFQTFHDFLVEYEMYSLAKKIGFAGAKPEKALEVKIIDRWSKTFEAKENFVFVQSLNTNYHKDKIIGIGIVNEKGNFYINKTQEQIQLNFFEEFSETTIFDQELNTFLSNPNLQKNTFDIKKTITLLKNEGYQIADQSFVYDMMIAVYDLDSTIPSEFAIQTNFIDKTIIVENDDIFFGKGIKKTSNIDLKLKAHFIVKKAWLINQLKPVVIQRLKDNDQFNLYQNIDLPFGFVLKDMEQTGVKIDLKELETQTKETMFKLQEIEKTVFAMLDQESDDQINLASPKQLKKMLFEDLKLPDFDKGSTGKETLEKLKHLHPIIDLILEHRKYSKLYSTYLKGFEKYIFDDQKVHTIFNQTLTNTGRLSSIEPNLQNISIRDDDQKQVRKIFITDETKTFYSFDYSQIELRVLAQIAPENKMLEIFQNKGDIHAEAAKDIFKLSSTDEITPEMRRVAKVFNFGILYGLSDYGLANDLGISIPQAKEYIKAYYESYPDLENWKNQIVEFAKTNNFVLTDSNRKRYISELKSNNYQVREFGKRIAVNMPIQGTAADILKVAMINIYKDFIGQNIQSKMIAQIHDEIIFEIVNFEQEKVLPIIRQNMLNAYSDLLKITNKTEKIKIILEISESAGKNWFDLK</sequence>
<dbReference type="GO" id="GO:0006302">
    <property type="term" value="P:double-strand break repair"/>
    <property type="evidence" value="ECO:0007669"/>
    <property type="project" value="TreeGrafter"/>
</dbReference>
<evidence type="ECO:0000256" key="10">
    <source>
        <dbReference type="ARBA" id="ARBA00049957"/>
    </source>
</evidence>
<dbReference type="Proteomes" id="UP000239250">
    <property type="component" value="Chromosome"/>
</dbReference>
<dbReference type="InterPro" id="IPR008918">
    <property type="entry name" value="HhH2"/>
</dbReference>
<dbReference type="FunFam" id="1.10.150.20:FF:000002">
    <property type="entry name" value="DNA polymerase I"/>
    <property type="match status" value="1"/>
</dbReference>
<accession>A0A2S0NL42</accession>
<dbReference type="NCBIfam" id="NF004397">
    <property type="entry name" value="PRK05755.1"/>
    <property type="match status" value="1"/>
</dbReference>
<dbReference type="GO" id="GO:0003887">
    <property type="term" value="F:DNA-directed DNA polymerase activity"/>
    <property type="evidence" value="ECO:0007669"/>
    <property type="project" value="UniProtKB-UniRule"/>
</dbReference>
<comment type="function">
    <text evidence="10">5'-3' exonuclease acting preferentially on double-stranded DNA.</text>
</comment>
<dbReference type="InterPro" id="IPR036279">
    <property type="entry name" value="5-3_exonuclease_C_sf"/>
</dbReference>
<reference evidence="16" key="1">
    <citation type="submission" date="2018-02" db="EMBL/GenBank/DDBJ databases">
        <title>Firefly genomes illuminate parallel origins of bioluminescence in beetles.</title>
        <authorList>
            <person name="Fallon T.R."/>
            <person name="Lower S.E.S."/>
            <person name="Behringer M."/>
            <person name="Weng J.-K."/>
        </authorList>
    </citation>
    <scope>NUCLEOTIDE SEQUENCE [LARGE SCALE GENOMIC DNA]</scope>
</reference>
<evidence type="ECO:0000256" key="3">
    <source>
        <dbReference type="ARBA" id="ARBA00022695"/>
    </source>
</evidence>
<keyword evidence="5 12" id="KW-0227">DNA damage</keyword>
<dbReference type="GO" id="GO:0008409">
    <property type="term" value="F:5'-3' exonuclease activity"/>
    <property type="evidence" value="ECO:0007669"/>
    <property type="project" value="UniProtKB-UniRule"/>
</dbReference>
<comment type="similarity">
    <text evidence="1 12">Belongs to the DNA polymerase type-A family.</text>
</comment>
<dbReference type="InterPro" id="IPR001098">
    <property type="entry name" value="DNA-dir_DNA_pol_A_palm_dom"/>
</dbReference>
<evidence type="ECO:0000256" key="6">
    <source>
        <dbReference type="ARBA" id="ARBA00022932"/>
    </source>
</evidence>
<evidence type="ECO:0000313" key="15">
    <source>
        <dbReference type="EMBL" id="AVP49727.1"/>
    </source>
</evidence>
<dbReference type="CDD" id="cd09859">
    <property type="entry name" value="PIN_53EXO"/>
    <property type="match status" value="1"/>
</dbReference>
<dbReference type="PROSITE" id="PS00447">
    <property type="entry name" value="DNA_POLYMERASE_A"/>
    <property type="match status" value="1"/>
</dbReference>
<keyword evidence="8 12" id="KW-0234">DNA repair</keyword>
<gene>
    <name evidence="12" type="primary">polA</name>
    <name evidence="15" type="ORF">C5T88_04100</name>
</gene>
<dbReference type="PANTHER" id="PTHR10133">
    <property type="entry name" value="DNA POLYMERASE I"/>
    <property type="match status" value="1"/>
</dbReference>
<dbReference type="Gene3D" id="1.20.1060.10">
    <property type="entry name" value="Taq DNA Polymerase, Chain T, domain 4"/>
    <property type="match status" value="1"/>
</dbReference>
<dbReference type="SUPFAM" id="SSF53098">
    <property type="entry name" value="Ribonuclease H-like"/>
    <property type="match status" value="1"/>
</dbReference>
<evidence type="ECO:0000256" key="1">
    <source>
        <dbReference type="ARBA" id="ARBA00007705"/>
    </source>
</evidence>
<organism evidence="15 16">
    <name type="scientific">Williamsoniiplasma luminosum</name>
    <dbReference type="NCBI Taxonomy" id="214888"/>
    <lineage>
        <taxon>Bacteria</taxon>
        <taxon>Bacillati</taxon>
        <taxon>Mycoplasmatota</taxon>
        <taxon>Mollicutes</taxon>
        <taxon>Entomoplasmatales</taxon>
        <taxon>Williamsoniiplasma</taxon>
    </lineage>
</organism>
<dbReference type="RefSeq" id="WP_303662267.1">
    <property type="nucleotide sequence ID" value="NZ_CP027019.1"/>
</dbReference>
<evidence type="ECO:0000256" key="2">
    <source>
        <dbReference type="ARBA" id="ARBA00022679"/>
    </source>
</evidence>
<dbReference type="InterPro" id="IPR018320">
    <property type="entry name" value="DNA_polymerase_1"/>
</dbReference>
<dbReference type="InterPro" id="IPR043502">
    <property type="entry name" value="DNA/RNA_pol_sf"/>
</dbReference>
<keyword evidence="3 12" id="KW-0548">Nucleotidyltransferase</keyword>
<dbReference type="InterPro" id="IPR054690">
    <property type="entry name" value="DNA_polI_exonuclease"/>
</dbReference>
<dbReference type="Pfam" id="PF02739">
    <property type="entry name" value="5_3_exonuc_N"/>
    <property type="match status" value="1"/>
</dbReference>
<proteinExistence type="inferred from homology"/>
<comment type="catalytic activity">
    <reaction evidence="9 12">
        <text>DNA(n) + a 2'-deoxyribonucleoside 5'-triphosphate = DNA(n+1) + diphosphate</text>
        <dbReference type="Rhea" id="RHEA:22508"/>
        <dbReference type="Rhea" id="RHEA-COMP:17339"/>
        <dbReference type="Rhea" id="RHEA-COMP:17340"/>
        <dbReference type="ChEBI" id="CHEBI:33019"/>
        <dbReference type="ChEBI" id="CHEBI:61560"/>
        <dbReference type="ChEBI" id="CHEBI:173112"/>
        <dbReference type="EC" id="2.7.7.7"/>
    </reaction>
</comment>
<dbReference type="Pfam" id="PF01367">
    <property type="entry name" value="5_3_exonuc"/>
    <property type="match status" value="1"/>
</dbReference>
<keyword evidence="7 12" id="KW-0238">DNA-binding</keyword>
<dbReference type="InterPro" id="IPR002298">
    <property type="entry name" value="DNA_polymerase_A"/>
</dbReference>
<dbReference type="InterPro" id="IPR029060">
    <property type="entry name" value="PIN-like_dom_sf"/>
</dbReference>
<dbReference type="EMBL" id="CP027019">
    <property type="protein sequence ID" value="AVP49727.1"/>
    <property type="molecule type" value="Genomic_DNA"/>
</dbReference>
<dbReference type="PRINTS" id="PR00868">
    <property type="entry name" value="DNAPOLI"/>
</dbReference>
<dbReference type="Pfam" id="PF22619">
    <property type="entry name" value="DNA_polI_exo1"/>
    <property type="match status" value="1"/>
</dbReference>
<evidence type="ECO:0000256" key="5">
    <source>
        <dbReference type="ARBA" id="ARBA00022763"/>
    </source>
</evidence>
<dbReference type="FunFam" id="1.10.150.20:FF:000003">
    <property type="entry name" value="DNA polymerase I"/>
    <property type="match status" value="1"/>
</dbReference>
<evidence type="ECO:0000256" key="9">
    <source>
        <dbReference type="ARBA" id="ARBA00049244"/>
    </source>
</evidence>
<evidence type="ECO:0000256" key="12">
    <source>
        <dbReference type="RuleBase" id="RU004460"/>
    </source>
</evidence>
<dbReference type="SUPFAM" id="SSF88723">
    <property type="entry name" value="PIN domain-like"/>
    <property type="match status" value="1"/>
</dbReference>
<keyword evidence="6 12" id="KW-0239">DNA-directed DNA polymerase</keyword>
<dbReference type="Gene3D" id="1.10.150.20">
    <property type="entry name" value="5' to 3' exonuclease, C-terminal subdomain"/>
    <property type="match status" value="2"/>
</dbReference>
<dbReference type="Gene3D" id="3.30.420.10">
    <property type="entry name" value="Ribonuclease H-like superfamily/Ribonuclease H"/>
    <property type="match status" value="1"/>
</dbReference>
<dbReference type="InterPro" id="IPR036397">
    <property type="entry name" value="RNaseH_sf"/>
</dbReference>
<name>A0A2S0NL42_9MOLU</name>
<evidence type="ECO:0000313" key="16">
    <source>
        <dbReference type="Proteomes" id="UP000239250"/>
    </source>
</evidence>